<feature type="non-terminal residue" evidence="1">
    <location>
        <position position="1"/>
    </location>
</feature>
<reference evidence="1 2" key="1">
    <citation type="submission" date="2008-12" db="EMBL/GenBank/DDBJ databases">
        <authorList>
            <person name="Fulton L."/>
            <person name="Clifton S."/>
            <person name="Fulton B."/>
            <person name="Xu J."/>
            <person name="Minx P."/>
            <person name="Pepin K.H."/>
            <person name="Johnson M."/>
            <person name="Bhonagiri V."/>
            <person name="Nash W.E."/>
            <person name="Mardis E.R."/>
            <person name="Wilson R.K."/>
        </authorList>
    </citation>
    <scope>NUCLEOTIDE SEQUENCE [LARGE SCALE GENOMIC DNA]</scope>
    <source>
        <strain evidence="1 2">DSM 14838</strain>
    </source>
</reference>
<dbReference type="EMBL" id="ACCH01000138">
    <property type="protein sequence ID" value="EEF90664.1"/>
    <property type="molecule type" value="Genomic_DNA"/>
</dbReference>
<proteinExistence type="predicted"/>
<evidence type="ECO:0000313" key="1">
    <source>
        <dbReference type="EMBL" id="EEF90664.1"/>
    </source>
</evidence>
<dbReference type="HOGENOM" id="CLU_3225942_0_0_10"/>
<reference evidence="1 2" key="2">
    <citation type="submission" date="2009-01" db="EMBL/GenBank/DDBJ databases">
        <title>Draft genome sequence of Bacteroides cellulosilyticus (DSM 14838).</title>
        <authorList>
            <person name="Sudarsanam P."/>
            <person name="Ley R."/>
            <person name="Guruge J."/>
            <person name="Turnbaugh P.J."/>
            <person name="Mahowald M."/>
            <person name="Liep D."/>
            <person name="Gordon J."/>
        </authorList>
    </citation>
    <scope>NUCLEOTIDE SEQUENCE [LARGE SCALE GENOMIC DNA]</scope>
    <source>
        <strain evidence="1 2">DSM 14838</strain>
    </source>
</reference>
<comment type="caution">
    <text evidence="1">The sequence shown here is derived from an EMBL/GenBank/DDBJ whole genome shotgun (WGS) entry which is preliminary data.</text>
</comment>
<dbReference type="AlphaFoldDB" id="E2NBQ6"/>
<protein>
    <submittedName>
        <fullName evidence="1">Uncharacterized protein</fullName>
    </submittedName>
</protein>
<sequence>SPKEPWNLPNNILPGFCQTVSTGILWRSWDACDEGCLLLGASFF</sequence>
<organism evidence="1 2">
    <name type="scientific">Bacteroides cellulosilyticus DSM 14838</name>
    <dbReference type="NCBI Taxonomy" id="537012"/>
    <lineage>
        <taxon>Bacteria</taxon>
        <taxon>Pseudomonadati</taxon>
        <taxon>Bacteroidota</taxon>
        <taxon>Bacteroidia</taxon>
        <taxon>Bacteroidales</taxon>
        <taxon>Bacteroidaceae</taxon>
        <taxon>Bacteroides</taxon>
    </lineage>
</organism>
<name>E2NBQ6_9BACE</name>
<dbReference type="Proteomes" id="UP000003711">
    <property type="component" value="Unassembled WGS sequence"/>
</dbReference>
<accession>E2NBQ6</accession>
<evidence type="ECO:0000313" key="2">
    <source>
        <dbReference type="Proteomes" id="UP000003711"/>
    </source>
</evidence>
<gene>
    <name evidence="1" type="ORF">BACCELL_01713</name>
</gene>